<evidence type="ECO:0000256" key="5">
    <source>
        <dbReference type="ARBA" id="ARBA00022821"/>
    </source>
</evidence>
<evidence type="ECO:0000256" key="7">
    <source>
        <dbReference type="SAM" id="MobiDB-lite"/>
    </source>
</evidence>
<keyword evidence="4" id="KW-0547">Nucleotide-binding</keyword>
<dbReference type="InterPro" id="IPR036388">
    <property type="entry name" value="WH-like_DNA-bd_sf"/>
</dbReference>
<feature type="region of interest" description="Disordered" evidence="7">
    <location>
        <begin position="25"/>
        <end position="45"/>
    </location>
</feature>
<evidence type="ECO:0000256" key="3">
    <source>
        <dbReference type="ARBA" id="ARBA00022737"/>
    </source>
</evidence>
<dbReference type="FunFam" id="1.10.10.10:FF:000322">
    <property type="entry name" value="Probable disease resistance protein At1g63360"/>
    <property type="match status" value="1"/>
</dbReference>
<evidence type="ECO:0000256" key="2">
    <source>
        <dbReference type="ARBA" id="ARBA00022614"/>
    </source>
</evidence>
<evidence type="ECO:0008006" key="12">
    <source>
        <dbReference type="Google" id="ProtNLM"/>
    </source>
</evidence>
<feature type="domain" description="Disease resistance R13L4/SHOC-2-like LRR" evidence="9">
    <location>
        <begin position="458"/>
        <end position="680"/>
    </location>
</feature>
<dbReference type="Proteomes" id="UP001408789">
    <property type="component" value="Unassembled WGS sequence"/>
</dbReference>
<dbReference type="GO" id="GO:0006952">
    <property type="term" value="P:defense response"/>
    <property type="evidence" value="ECO:0007669"/>
    <property type="project" value="UniProtKB-KW"/>
</dbReference>
<keyword evidence="6" id="KW-0067">ATP-binding</keyword>
<dbReference type="InterPro" id="IPR058922">
    <property type="entry name" value="WHD_DRP"/>
</dbReference>
<dbReference type="SUPFAM" id="SSF52047">
    <property type="entry name" value="RNI-like"/>
    <property type="match status" value="1"/>
</dbReference>
<organism evidence="10 11">
    <name type="scientific">Deinandra increscens subsp. villosa</name>
    <dbReference type="NCBI Taxonomy" id="3103831"/>
    <lineage>
        <taxon>Eukaryota</taxon>
        <taxon>Viridiplantae</taxon>
        <taxon>Streptophyta</taxon>
        <taxon>Embryophyta</taxon>
        <taxon>Tracheophyta</taxon>
        <taxon>Spermatophyta</taxon>
        <taxon>Magnoliopsida</taxon>
        <taxon>eudicotyledons</taxon>
        <taxon>Gunneridae</taxon>
        <taxon>Pentapetalae</taxon>
        <taxon>asterids</taxon>
        <taxon>campanulids</taxon>
        <taxon>Asterales</taxon>
        <taxon>Asteraceae</taxon>
        <taxon>Asteroideae</taxon>
        <taxon>Heliantheae alliance</taxon>
        <taxon>Madieae</taxon>
        <taxon>Madiinae</taxon>
        <taxon>Deinandra</taxon>
    </lineage>
</organism>
<comment type="similarity">
    <text evidence="1">Belongs to the disease resistance NB-LRR family.</text>
</comment>
<dbReference type="PANTHER" id="PTHR47186:SF45">
    <property type="entry name" value="DISEASE RESISTANCE RPP13-LIKE PROTEIN 1"/>
    <property type="match status" value="1"/>
</dbReference>
<dbReference type="Pfam" id="PF23559">
    <property type="entry name" value="WHD_DRP"/>
    <property type="match status" value="1"/>
</dbReference>
<dbReference type="Gene3D" id="3.80.10.10">
    <property type="entry name" value="Ribonuclease Inhibitor"/>
    <property type="match status" value="2"/>
</dbReference>
<feature type="domain" description="Disease resistance protein winged helix" evidence="8">
    <location>
        <begin position="202"/>
        <end position="274"/>
    </location>
</feature>
<dbReference type="EMBL" id="JBCNJP010000014">
    <property type="protein sequence ID" value="KAK9068904.1"/>
    <property type="molecule type" value="Genomic_DNA"/>
</dbReference>
<dbReference type="Gene3D" id="1.10.10.10">
    <property type="entry name" value="Winged helix-like DNA-binding domain superfamily/Winged helix DNA-binding domain"/>
    <property type="match status" value="1"/>
</dbReference>
<dbReference type="GO" id="GO:0005524">
    <property type="term" value="F:ATP binding"/>
    <property type="evidence" value="ECO:0007669"/>
    <property type="project" value="UniProtKB-KW"/>
</dbReference>
<keyword evidence="11" id="KW-1185">Reference proteome</keyword>
<name>A0AAP0DCV4_9ASTR</name>
<evidence type="ECO:0000256" key="4">
    <source>
        <dbReference type="ARBA" id="ARBA00022741"/>
    </source>
</evidence>
<sequence length="764" mass="88918">MPTSKLTPLAHMKVPPKWIKLPVKKSTRSIDQTNASKAKNDAKQAIDQTSEMISTDVQTDKGSSRNDKIERDHLVGMIHQELIFIMKVCPRLGKHEEDIRKAAEKAYTDYIKIKDELCEIKELKYLKKTVTKLKLQIPAGYRTYDESYKQTNAENKAISKLLKKMPRFHDKLFHRSPFCKAIQLRFNNLESHLKLCLLCFSVFPENAIISRRSMVYWWIGEGLTPCEDDLEGGSTAEDSANEYFQKLIDMEFIEPVSRSYRRYVAFCKMHPLVRAALVMIADKINFFDFDEYGNPKDFGKFDEIGSPEDLPLFYPLDEPREFFYFFNEKQEPIPEPIQFFDSERNPYQFAAMNQVSSQSPSQSLVDRNGEPINKTRKYYFYSRKKIITKSYNLCLMGSGLSEGITWEKLHMLFNVGDIFLEFKPEWFLRMKNINVLFLGRWKSSAAHYIAVDEFEFEKSLDNMNHLRFFSLQGVSRIPRLPDSISRLTSLLILDLRACEHLEVIPETIGSLKCLTHLDISECYRLMKMPKDISCLKSLQVLKGFVVFETPGQDVCTLKDLNKLRKLRKLNIFAHMKDFPKESHLEDLENLETLRKLTILWGSNIIDPFKIINSKKKHNLVSKFVKLITKKKRGQGSTSRGSNSTLGAQLEKLDLKCFPHVHKAPEWLKPGNLKGLKKLYIRGGGFSDLGQYQDDFQWDEHSPVLPIETWDVEVLRLKYLEELDMEWGELQSLFPKLISLEKVKCPRLTLFPCNEHGVWRSDRLN</sequence>
<dbReference type="PANTHER" id="PTHR47186">
    <property type="entry name" value="LEUCINE-RICH REPEAT-CONTAINING PROTEIN 57"/>
    <property type="match status" value="1"/>
</dbReference>
<accession>A0AAP0DCV4</accession>
<evidence type="ECO:0000259" key="8">
    <source>
        <dbReference type="Pfam" id="PF23559"/>
    </source>
</evidence>
<reference evidence="10 11" key="1">
    <citation type="submission" date="2024-04" db="EMBL/GenBank/DDBJ databases">
        <title>The reference genome of an endangered Asteraceae, Deinandra increscens subsp. villosa, native to the Central Coast of California.</title>
        <authorList>
            <person name="Guilliams M."/>
            <person name="Hasenstab-Lehman K."/>
            <person name="Meyer R."/>
            <person name="Mcevoy S."/>
        </authorList>
    </citation>
    <scope>NUCLEOTIDE SEQUENCE [LARGE SCALE GENOMIC DNA]</scope>
    <source>
        <tissue evidence="10">Leaf</tissue>
    </source>
</reference>
<comment type="caution">
    <text evidence="10">The sequence shown here is derived from an EMBL/GenBank/DDBJ whole genome shotgun (WGS) entry which is preliminary data.</text>
</comment>
<keyword evidence="3" id="KW-0677">Repeat</keyword>
<keyword evidence="2" id="KW-0433">Leucine-rich repeat</keyword>
<gene>
    <name evidence="10" type="ORF">SSX86_013020</name>
</gene>
<evidence type="ECO:0000313" key="10">
    <source>
        <dbReference type="EMBL" id="KAK9068904.1"/>
    </source>
</evidence>
<dbReference type="AlphaFoldDB" id="A0AAP0DCV4"/>
<evidence type="ECO:0000259" key="9">
    <source>
        <dbReference type="Pfam" id="PF23598"/>
    </source>
</evidence>
<evidence type="ECO:0000256" key="6">
    <source>
        <dbReference type="ARBA" id="ARBA00022840"/>
    </source>
</evidence>
<protein>
    <recommendedName>
        <fullName evidence="12">Disease resistance RPP13-like protein 4</fullName>
    </recommendedName>
</protein>
<dbReference type="InterPro" id="IPR032675">
    <property type="entry name" value="LRR_dom_sf"/>
</dbReference>
<dbReference type="InterPro" id="IPR055414">
    <property type="entry name" value="LRR_R13L4/SHOC2-like"/>
</dbReference>
<evidence type="ECO:0000256" key="1">
    <source>
        <dbReference type="ARBA" id="ARBA00008894"/>
    </source>
</evidence>
<keyword evidence="5" id="KW-0611">Plant defense</keyword>
<dbReference type="Pfam" id="PF23598">
    <property type="entry name" value="LRR_14"/>
    <property type="match status" value="1"/>
</dbReference>
<evidence type="ECO:0000313" key="11">
    <source>
        <dbReference type="Proteomes" id="UP001408789"/>
    </source>
</evidence>
<proteinExistence type="inferred from homology"/>